<protein>
    <recommendedName>
        <fullName evidence="10">Thiamine pyrimidine synthase</fullName>
    </recommendedName>
</protein>
<keyword evidence="15" id="KW-1185">Reference proteome</keyword>
<evidence type="ECO:0000256" key="8">
    <source>
        <dbReference type="ARBA" id="ARBA00022977"/>
    </source>
</evidence>
<comment type="similarity">
    <text evidence="3">Belongs to the NMT1/THI5 family.</text>
</comment>
<comment type="subunit">
    <text evidence="4">Homodimer.</text>
</comment>
<feature type="domain" description="SsuA/THI5-like" evidence="13">
    <location>
        <begin position="53"/>
        <end position="258"/>
    </location>
</feature>
<comment type="function">
    <text evidence="1">Responsible for the formation of the pyrimidine heterocycle in the thiamine biosynthesis pathway. Catalyzes the formation of hydroxymethylpyrimidine phosphate (HMP-P) from histidine and pyridoxal phosphate (PLP). The protein uses PLP and the active site histidine to form HMP-P, generating an inactive enzyme. The enzyme can only undergo a single turnover, which suggests it is a suicide enzyme.</text>
</comment>
<evidence type="ECO:0000313" key="15">
    <source>
        <dbReference type="Proteomes" id="UP001526147"/>
    </source>
</evidence>
<evidence type="ECO:0000256" key="12">
    <source>
        <dbReference type="SAM" id="SignalP"/>
    </source>
</evidence>
<evidence type="ECO:0000256" key="7">
    <source>
        <dbReference type="ARBA" id="ARBA00022898"/>
    </source>
</evidence>
<dbReference type="RefSeq" id="WP_264144096.1">
    <property type="nucleotide sequence ID" value="NZ_JAOYEY010000048.1"/>
</dbReference>
<dbReference type="PANTHER" id="PTHR31528:SF1">
    <property type="entry name" value="4-AMINO-5-HYDROXYMETHYL-2-METHYLPYRIMIDINE PHOSPHATE SYNTHASE THI11-RELATED"/>
    <property type="match status" value="1"/>
</dbReference>
<keyword evidence="5" id="KW-0808">Transferase</keyword>
<reference evidence="14 15" key="1">
    <citation type="submission" date="2022-10" db="EMBL/GenBank/DDBJ databases">
        <title>Draft genome assembly of moderately radiation resistant bacterium Metabacillus halosaccharovorans.</title>
        <authorList>
            <person name="Pal S."/>
            <person name="Gopinathan A."/>
        </authorList>
    </citation>
    <scope>NUCLEOTIDE SEQUENCE [LARGE SCALE GENOMIC DNA]</scope>
    <source>
        <strain evidence="14 15">VITHBRA001</strain>
    </source>
</reference>
<dbReference type="InterPro" id="IPR015168">
    <property type="entry name" value="SsuA/THI5"/>
</dbReference>
<dbReference type="PROSITE" id="PS51257">
    <property type="entry name" value="PROKAR_LIPOPROTEIN"/>
    <property type="match status" value="1"/>
</dbReference>
<evidence type="ECO:0000313" key="14">
    <source>
        <dbReference type="EMBL" id="MCV9887873.1"/>
    </source>
</evidence>
<gene>
    <name evidence="14" type="ORF">OIH86_19700</name>
</gene>
<dbReference type="InterPro" id="IPR027939">
    <property type="entry name" value="NMT1/THI5"/>
</dbReference>
<evidence type="ECO:0000256" key="1">
    <source>
        <dbReference type="ARBA" id="ARBA00003469"/>
    </source>
</evidence>
<dbReference type="SUPFAM" id="SSF53850">
    <property type="entry name" value="Periplasmic binding protein-like II"/>
    <property type="match status" value="1"/>
</dbReference>
<feature type="signal peptide" evidence="12">
    <location>
        <begin position="1"/>
        <end position="20"/>
    </location>
</feature>
<keyword evidence="7" id="KW-0663">Pyridoxal phosphate</keyword>
<evidence type="ECO:0000256" key="5">
    <source>
        <dbReference type="ARBA" id="ARBA00022679"/>
    </source>
</evidence>
<proteinExistence type="inferred from homology"/>
<keyword evidence="12" id="KW-0732">Signal</keyword>
<keyword evidence="6" id="KW-0479">Metal-binding</keyword>
<evidence type="ECO:0000256" key="2">
    <source>
        <dbReference type="ARBA" id="ARBA00004948"/>
    </source>
</evidence>
<accession>A0ABT3DLX8</accession>
<evidence type="ECO:0000259" key="13">
    <source>
        <dbReference type="Pfam" id="PF09084"/>
    </source>
</evidence>
<evidence type="ECO:0000256" key="10">
    <source>
        <dbReference type="ARBA" id="ARBA00033171"/>
    </source>
</evidence>
<dbReference type="Gene3D" id="3.40.190.10">
    <property type="entry name" value="Periplasmic binding protein-like II"/>
    <property type="match status" value="2"/>
</dbReference>
<keyword evidence="8" id="KW-0784">Thiamine biosynthesis</keyword>
<organism evidence="14 15">
    <name type="scientific">Metabacillus halosaccharovorans</name>
    <dbReference type="NCBI Taxonomy" id="930124"/>
    <lineage>
        <taxon>Bacteria</taxon>
        <taxon>Bacillati</taxon>
        <taxon>Bacillota</taxon>
        <taxon>Bacilli</taxon>
        <taxon>Bacillales</taxon>
        <taxon>Bacillaceae</taxon>
        <taxon>Metabacillus</taxon>
    </lineage>
</organism>
<comment type="caution">
    <text evidence="14">The sequence shown here is derived from an EMBL/GenBank/DDBJ whole genome shotgun (WGS) entry which is preliminary data.</text>
</comment>
<comment type="catalytic activity">
    <reaction evidence="11">
        <text>N(6)-(pyridoxal phosphate)-L-lysyl-[4-amino-5-hydroxymethyl-2-methylpyrimidine phosphate synthase] + L-histidyl-[4-amino-5-hydroxymethyl-2-methylpyrimidine phosphate synthase] + 2 Fe(3+) + 4 H2O = L-lysyl-[4-amino-5-hydroxymethyl-2-methylpyrimidine phosphate synthase] + (2S)-2-amino-5-hydroxy-4-oxopentanoyl-[4-amino-5-hydroxymethyl-2-methylpyrimidine phosphate synthase] + 4-amino-2-methyl-5-(phosphooxymethyl)pyrimidine + 3-oxopropanoate + 2 Fe(2+) + 2 H(+)</text>
        <dbReference type="Rhea" id="RHEA:65756"/>
        <dbReference type="Rhea" id="RHEA-COMP:16892"/>
        <dbReference type="Rhea" id="RHEA-COMP:16893"/>
        <dbReference type="Rhea" id="RHEA-COMP:16894"/>
        <dbReference type="Rhea" id="RHEA-COMP:16895"/>
        <dbReference type="ChEBI" id="CHEBI:15377"/>
        <dbReference type="ChEBI" id="CHEBI:15378"/>
        <dbReference type="ChEBI" id="CHEBI:29033"/>
        <dbReference type="ChEBI" id="CHEBI:29034"/>
        <dbReference type="ChEBI" id="CHEBI:29969"/>
        <dbReference type="ChEBI" id="CHEBI:29979"/>
        <dbReference type="ChEBI" id="CHEBI:33190"/>
        <dbReference type="ChEBI" id="CHEBI:58354"/>
        <dbReference type="ChEBI" id="CHEBI:143915"/>
        <dbReference type="ChEBI" id="CHEBI:157692"/>
    </reaction>
    <physiologicalReaction direction="left-to-right" evidence="11">
        <dbReference type="Rhea" id="RHEA:65757"/>
    </physiologicalReaction>
</comment>
<dbReference type="Pfam" id="PF09084">
    <property type="entry name" value="NMT1"/>
    <property type="match status" value="1"/>
</dbReference>
<evidence type="ECO:0000256" key="6">
    <source>
        <dbReference type="ARBA" id="ARBA00022723"/>
    </source>
</evidence>
<dbReference type="Proteomes" id="UP001526147">
    <property type="component" value="Unassembled WGS sequence"/>
</dbReference>
<evidence type="ECO:0000256" key="3">
    <source>
        <dbReference type="ARBA" id="ARBA00009406"/>
    </source>
</evidence>
<dbReference type="EMBL" id="JAOYEY010000048">
    <property type="protein sequence ID" value="MCV9887873.1"/>
    <property type="molecule type" value="Genomic_DNA"/>
</dbReference>
<evidence type="ECO:0000256" key="4">
    <source>
        <dbReference type="ARBA" id="ARBA00011738"/>
    </source>
</evidence>
<name>A0ABT3DLX8_9BACI</name>
<comment type="pathway">
    <text evidence="2">Cofactor biosynthesis; thiamine diphosphate biosynthesis.</text>
</comment>
<evidence type="ECO:0000256" key="9">
    <source>
        <dbReference type="ARBA" id="ARBA00023004"/>
    </source>
</evidence>
<evidence type="ECO:0000256" key="11">
    <source>
        <dbReference type="ARBA" id="ARBA00048179"/>
    </source>
</evidence>
<keyword evidence="9" id="KW-0408">Iron</keyword>
<feature type="chain" id="PRO_5045170677" description="Thiamine pyrimidine synthase" evidence="12">
    <location>
        <begin position="21"/>
        <end position="341"/>
    </location>
</feature>
<dbReference type="PANTHER" id="PTHR31528">
    <property type="entry name" value="4-AMINO-5-HYDROXYMETHYL-2-METHYLPYRIMIDINE PHOSPHATE SYNTHASE THI11-RELATED"/>
    <property type="match status" value="1"/>
</dbReference>
<sequence>MIKKLFSFSLIFLFVFLAGCGETETTTSSTNIESDSGNAVKKVTIQIDGAAVPYYAPLYLAKEKGYFKEEGLEVEFIYAAAADIVKNVAAGNVEFGFPNGDSVISARAENIPVNVVHSTYQNGLGATIFKVDSGINKPSDLKGKTIAVTSYGSPNYIQLQVLLEQNGLSLDDVNVKIVGTGSIVNSLVVDEVDAITFSLLRTIEMKNQGINVDEFRSDEFLPSHGNVLITSEDYLKNNEDTVKAFIKALNQGLTDMIEGDVEETVKMAINEYSPTFKDKEEVVIDSINNVFIPYLWQSELTKSEGLGTSDIEKWQGAIDSLKKYEVINKELKAEDFVVNLK</sequence>